<reference evidence="3" key="1">
    <citation type="submission" date="2016-10" db="EMBL/GenBank/DDBJ databases">
        <authorList>
            <person name="Varghese N."/>
        </authorList>
    </citation>
    <scope>NUCLEOTIDE SEQUENCE [LARGE SCALE GENOMIC DNA]</scope>
    <source>
        <strain evidence="3">CGMCC 1.12284</strain>
    </source>
</reference>
<organism evidence="2 3">
    <name type="scientific">Natrinema salifodinae</name>
    <dbReference type="NCBI Taxonomy" id="1202768"/>
    <lineage>
        <taxon>Archaea</taxon>
        <taxon>Methanobacteriati</taxon>
        <taxon>Methanobacteriota</taxon>
        <taxon>Stenosarchaea group</taxon>
        <taxon>Halobacteria</taxon>
        <taxon>Halobacteriales</taxon>
        <taxon>Natrialbaceae</taxon>
        <taxon>Natrinema</taxon>
    </lineage>
</organism>
<keyword evidence="3" id="KW-1185">Reference proteome</keyword>
<dbReference type="STRING" id="1202768.SAMN05216285_0926"/>
<dbReference type="OrthoDB" id="160238at2157"/>
<accession>A0A1I0MHS6</accession>
<evidence type="ECO:0000313" key="3">
    <source>
        <dbReference type="Proteomes" id="UP000183275"/>
    </source>
</evidence>
<dbReference type="EMBL" id="FOIS01000001">
    <property type="protein sequence ID" value="SEV87310.1"/>
    <property type="molecule type" value="Genomic_DNA"/>
</dbReference>
<evidence type="ECO:0000256" key="1">
    <source>
        <dbReference type="SAM" id="MobiDB-lite"/>
    </source>
</evidence>
<dbReference type="eggNOG" id="ENOG502N5D1">
    <property type="taxonomic scope" value="Archaea"/>
</dbReference>
<feature type="region of interest" description="Disordered" evidence="1">
    <location>
        <begin position="18"/>
        <end position="47"/>
    </location>
</feature>
<sequence>MGSGRGCVRPETRVRWADPDGFSAASEAVAQRRTEAEDEGETESATDPVDLEFEWYRLCHGCGDLKWFSGLICNDCQERHGV</sequence>
<dbReference type="Proteomes" id="UP000183275">
    <property type="component" value="Unassembled WGS sequence"/>
</dbReference>
<evidence type="ECO:0000313" key="2">
    <source>
        <dbReference type="EMBL" id="SEV87310.1"/>
    </source>
</evidence>
<name>A0A1I0MHS6_9EURY</name>
<protein>
    <submittedName>
        <fullName evidence="2">Uncharacterized protein</fullName>
    </submittedName>
</protein>
<dbReference type="RefSeq" id="WP_049990892.1">
    <property type="nucleotide sequence ID" value="NZ_FOIS01000001.1"/>
</dbReference>
<feature type="compositionally biased region" description="Acidic residues" evidence="1">
    <location>
        <begin position="36"/>
        <end position="47"/>
    </location>
</feature>
<gene>
    <name evidence="2" type="ORF">SAMN05216285_0926</name>
</gene>
<dbReference type="AlphaFoldDB" id="A0A1I0MHS6"/>
<proteinExistence type="predicted"/>